<dbReference type="GO" id="GO:0043565">
    <property type="term" value="F:sequence-specific DNA binding"/>
    <property type="evidence" value="ECO:0007669"/>
    <property type="project" value="InterPro"/>
</dbReference>
<dbReference type="SUPFAM" id="SSF46689">
    <property type="entry name" value="Homeodomain-like"/>
    <property type="match status" value="2"/>
</dbReference>
<dbReference type="SMART" id="SM00342">
    <property type="entry name" value="HTH_ARAC"/>
    <property type="match status" value="1"/>
</dbReference>
<dbReference type="PANTHER" id="PTHR46796">
    <property type="entry name" value="HTH-TYPE TRANSCRIPTIONAL ACTIVATOR RHAS-RELATED"/>
    <property type="match status" value="1"/>
</dbReference>
<name>A0A2W5DYU8_9BURK</name>
<dbReference type="InterPro" id="IPR018060">
    <property type="entry name" value="HTH_AraC"/>
</dbReference>
<dbReference type="InterPro" id="IPR011051">
    <property type="entry name" value="RmlC_Cupin_sf"/>
</dbReference>
<proteinExistence type="predicted"/>
<gene>
    <name evidence="5" type="ORF">DI603_03190</name>
</gene>
<dbReference type="PANTHER" id="PTHR46796:SF7">
    <property type="entry name" value="ARAC FAMILY TRANSCRIPTIONAL REGULATOR"/>
    <property type="match status" value="1"/>
</dbReference>
<protein>
    <submittedName>
        <fullName evidence="5">AraC family transcriptional regulator</fullName>
    </submittedName>
</protein>
<dbReference type="InterPro" id="IPR032783">
    <property type="entry name" value="AraC_lig"/>
</dbReference>
<dbReference type="SUPFAM" id="SSF51182">
    <property type="entry name" value="RmlC-like cupins"/>
    <property type="match status" value="1"/>
</dbReference>
<dbReference type="InterPro" id="IPR050204">
    <property type="entry name" value="AraC_XylS_family_regulators"/>
</dbReference>
<dbReference type="EMBL" id="QFOD01000002">
    <property type="protein sequence ID" value="PZP35783.1"/>
    <property type="molecule type" value="Genomic_DNA"/>
</dbReference>
<dbReference type="InterPro" id="IPR009057">
    <property type="entry name" value="Homeodomain-like_sf"/>
</dbReference>
<dbReference type="Gene3D" id="1.10.10.60">
    <property type="entry name" value="Homeodomain-like"/>
    <property type="match status" value="2"/>
</dbReference>
<evidence type="ECO:0000259" key="4">
    <source>
        <dbReference type="PROSITE" id="PS01124"/>
    </source>
</evidence>
<dbReference type="InterPro" id="IPR014710">
    <property type="entry name" value="RmlC-like_jellyroll"/>
</dbReference>
<dbReference type="GO" id="GO:0003700">
    <property type="term" value="F:DNA-binding transcription factor activity"/>
    <property type="evidence" value="ECO:0007669"/>
    <property type="project" value="InterPro"/>
</dbReference>
<keyword evidence="2" id="KW-0238">DNA-binding</keyword>
<dbReference type="Pfam" id="PF12852">
    <property type="entry name" value="Cupin_6"/>
    <property type="match status" value="1"/>
</dbReference>
<reference evidence="5 6" key="1">
    <citation type="submission" date="2017-08" db="EMBL/GenBank/DDBJ databases">
        <title>Infants hospitalized years apart are colonized by the same room-sourced microbial strains.</title>
        <authorList>
            <person name="Brooks B."/>
            <person name="Olm M.R."/>
            <person name="Firek B.A."/>
            <person name="Baker R."/>
            <person name="Thomas B.C."/>
            <person name="Morowitz M.J."/>
            <person name="Banfield J.F."/>
        </authorList>
    </citation>
    <scope>NUCLEOTIDE SEQUENCE [LARGE SCALE GENOMIC DNA]</scope>
    <source>
        <strain evidence="5">S2_012_000_R2_81</strain>
    </source>
</reference>
<dbReference type="Proteomes" id="UP000249633">
    <property type="component" value="Unassembled WGS sequence"/>
</dbReference>
<organism evidence="5 6">
    <name type="scientific">Roseateles depolymerans</name>
    <dbReference type="NCBI Taxonomy" id="76731"/>
    <lineage>
        <taxon>Bacteria</taxon>
        <taxon>Pseudomonadati</taxon>
        <taxon>Pseudomonadota</taxon>
        <taxon>Betaproteobacteria</taxon>
        <taxon>Burkholderiales</taxon>
        <taxon>Sphaerotilaceae</taxon>
        <taxon>Roseateles</taxon>
    </lineage>
</organism>
<evidence type="ECO:0000256" key="1">
    <source>
        <dbReference type="ARBA" id="ARBA00023015"/>
    </source>
</evidence>
<dbReference type="PROSITE" id="PS01124">
    <property type="entry name" value="HTH_ARAC_FAMILY_2"/>
    <property type="match status" value="1"/>
</dbReference>
<evidence type="ECO:0000256" key="2">
    <source>
        <dbReference type="ARBA" id="ARBA00023125"/>
    </source>
</evidence>
<evidence type="ECO:0000313" key="6">
    <source>
        <dbReference type="Proteomes" id="UP000249633"/>
    </source>
</evidence>
<keyword evidence="3" id="KW-0804">Transcription</keyword>
<evidence type="ECO:0000256" key="3">
    <source>
        <dbReference type="ARBA" id="ARBA00023163"/>
    </source>
</evidence>
<feature type="domain" description="HTH araC/xylS-type" evidence="4">
    <location>
        <begin position="207"/>
        <end position="305"/>
    </location>
</feature>
<dbReference type="Pfam" id="PF12833">
    <property type="entry name" value="HTH_18"/>
    <property type="match status" value="1"/>
</dbReference>
<comment type="caution">
    <text evidence="5">The sequence shown here is derived from an EMBL/GenBank/DDBJ whole genome shotgun (WGS) entry which is preliminary data.</text>
</comment>
<evidence type="ECO:0000313" key="5">
    <source>
        <dbReference type="EMBL" id="PZP35783.1"/>
    </source>
</evidence>
<dbReference type="AlphaFoldDB" id="A0A2W5DYU8"/>
<sequence length="313" mass="33331">MDALSRLVELLGLRARLDLRCQFPAGFDVDHEPAPPGELLFHLVLAGQCRLQVPGQPELLLQAGDFVAFPRRLAHRVQTLTPPVSGSEPELLWDASGALPLRRGRDAAEAELDLLCGRLLSASALVDLLFTAVPGALRVSLAASAAPPRLQALAGLIRDEVAADLPGGLAIVASLANALFALALRVHAEGGMAAPGLLRLLTDARLARAALAVLREPGRDWSAEALAGEATMSRASFMRHFAEAARMTPGDFVALVRLSRASVLLRQTRRSTADIGEEVGYLSEAAFNRAFKKWVGETPAVFRRGGLPRLQAG</sequence>
<accession>A0A2W5DYU8</accession>
<keyword evidence="1" id="KW-0805">Transcription regulation</keyword>
<dbReference type="Gene3D" id="2.60.120.10">
    <property type="entry name" value="Jelly Rolls"/>
    <property type="match status" value="1"/>
</dbReference>